<dbReference type="PROSITE" id="PS51192">
    <property type="entry name" value="HELICASE_ATP_BIND_1"/>
    <property type="match status" value="1"/>
</dbReference>
<dbReference type="SMART" id="SM00490">
    <property type="entry name" value="HELICc"/>
    <property type="match status" value="1"/>
</dbReference>
<accession>A0ABQ5JFB2</accession>
<keyword evidence="4" id="KW-1185">Reference proteome</keyword>
<dbReference type="PANTHER" id="PTHR47396:SF1">
    <property type="entry name" value="ATP-DEPENDENT HELICASE IRC3-RELATED"/>
    <property type="match status" value="1"/>
</dbReference>
<dbReference type="PANTHER" id="PTHR47396">
    <property type="entry name" value="TYPE I RESTRICTION ENZYME ECOKI R PROTEIN"/>
    <property type="match status" value="1"/>
</dbReference>
<dbReference type="GO" id="GO:0004386">
    <property type="term" value="F:helicase activity"/>
    <property type="evidence" value="ECO:0007669"/>
    <property type="project" value="UniProtKB-KW"/>
</dbReference>
<proteinExistence type="predicted"/>
<dbReference type="Pfam" id="PF04851">
    <property type="entry name" value="ResIII"/>
    <property type="match status" value="1"/>
</dbReference>
<feature type="domain" description="Helicase ATP-binding" evidence="1">
    <location>
        <begin position="1"/>
        <end position="113"/>
    </location>
</feature>
<dbReference type="InterPro" id="IPR014001">
    <property type="entry name" value="Helicase_ATP-bd"/>
</dbReference>
<dbReference type="SUPFAM" id="SSF52540">
    <property type="entry name" value="P-loop containing nucleoside triphosphate hydrolases"/>
    <property type="match status" value="1"/>
</dbReference>
<comment type="caution">
    <text evidence="3">The sequence shown here is derived from an EMBL/GenBank/DDBJ whole genome shotgun (WGS) entry which is preliminary data.</text>
</comment>
<gene>
    <name evidence="3" type="ORF">LPAF129_03900</name>
</gene>
<dbReference type="InterPro" id="IPR006935">
    <property type="entry name" value="Helicase/UvrB_N"/>
</dbReference>
<dbReference type="RefSeq" id="WP_244054486.1">
    <property type="nucleotide sequence ID" value="NZ_BQXH01000003.1"/>
</dbReference>
<evidence type="ECO:0000259" key="2">
    <source>
        <dbReference type="PROSITE" id="PS51194"/>
    </source>
</evidence>
<dbReference type="InterPro" id="IPR001650">
    <property type="entry name" value="Helicase_C-like"/>
</dbReference>
<dbReference type="InterPro" id="IPR027417">
    <property type="entry name" value="P-loop_NTPase"/>
</dbReference>
<keyword evidence="3" id="KW-0347">Helicase</keyword>
<dbReference type="InterPro" id="IPR050742">
    <property type="entry name" value="Helicase_Restrict-Modif_Enz"/>
</dbReference>
<keyword evidence="3" id="KW-0378">Hydrolase</keyword>
<evidence type="ECO:0000259" key="1">
    <source>
        <dbReference type="PROSITE" id="PS51192"/>
    </source>
</evidence>
<dbReference type="PROSITE" id="PS51194">
    <property type="entry name" value="HELICASE_CTER"/>
    <property type="match status" value="1"/>
</dbReference>
<protein>
    <submittedName>
        <fullName evidence="3">DEAD/DEAH box helicase</fullName>
    </submittedName>
</protein>
<feature type="domain" description="Helicase C-terminal" evidence="2">
    <location>
        <begin position="165"/>
        <end position="310"/>
    </location>
</feature>
<organism evidence="3 4">
    <name type="scientific">Ligilactobacillus pabuli</name>
    <dbReference type="NCBI Taxonomy" id="2886039"/>
    <lineage>
        <taxon>Bacteria</taxon>
        <taxon>Bacillati</taxon>
        <taxon>Bacillota</taxon>
        <taxon>Bacilli</taxon>
        <taxon>Lactobacillales</taxon>
        <taxon>Lactobacillaceae</taxon>
        <taxon>Ligilactobacillus</taxon>
    </lineage>
</organism>
<evidence type="ECO:0000313" key="3">
    <source>
        <dbReference type="EMBL" id="GKS80705.1"/>
    </source>
</evidence>
<dbReference type="Pfam" id="PF00271">
    <property type="entry name" value="Helicase_C"/>
    <property type="match status" value="1"/>
</dbReference>
<keyword evidence="3" id="KW-0547">Nucleotide-binding</keyword>
<keyword evidence="3" id="KW-0067">ATP-binding</keyword>
<sequence>MAEIAKSATDKGNRVLFVVHRRELVEQIKQTFTKWGVDMSLCQVGMVQTITRRLQKIPIPKMILVDECHHSIAKTYQRIFDKFPNANVIGFTATPQRLGKKQLDVVYNDLVLGPKIKWLVQNNFLAPYKYYSVNMIDTTELKRSSTGDYTVQSMGNAAKSIIYGDVVKHYQKFADHTKTIVYTYNVASSKKVADKFLAAGYSAKQVDGETPKDVRQKAMDDFRTGKVTILVNAELYGEGIDVPDCETVIMLRPTESLSLFIQTTMRAMRYKPNKTAKIIDMVANWKTHNLPDADREWSLESKPKKNTEAMDIVQCENCLGVSERSDCGKGCIIRTHKVGMLCPLCGELLSNGRESNGPIHEDAELKEITPGIVLNFKSANKGDYWQKLKEAKTWDDLEKIRKERGYKPGWVWYQAKQKNITK</sequence>
<reference evidence="3" key="1">
    <citation type="journal article" date="2022" name="Int. J. Syst. Evol. Microbiol.">
        <title>A novel species of lactic acid bacteria, Ligilactobacillus pabuli sp. nov., isolated from alfalfa silage.</title>
        <authorList>
            <person name="Tohno M."/>
            <person name="Tanizawa Y."/>
            <person name="Sawada H."/>
            <person name="Sakamoto M."/>
            <person name="Ohkuma M."/>
            <person name="Kobayashi H."/>
        </authorList>
    </citation>
    <scope>NUCLEOTIDE SEQUENCE</scope>
    <source>
        <strain evidence="3">AF129</strain>
    </source>
</reference>
<dbReference type="Proteomes" id="UP001055149">
    <property type="component" value="Unassembled WGS sequence"/>
</dbReference>
<dbReference type="EMBL" id="BQXH01000003">
    <property type="protein sequence ID" value="GKS80705.1"/>
    <property type="molecule type" value="Genomic_DNA"/>
</dbReference>
<evidence type="ECO:0000313" key="4">
    <source>
        <dbReference type="Proteomes" id="UP001055149"/>
    </source>
</evidence>
<name>A0ABQ5JFB2_9LACO</name>
<dbReference type="Gene3D" id="3.40.50.300">
    <property type="entry name" value="P-loop containing nucleotide triphosphate hydrolases"/>
    <property type="match status" value="2"/>
</dbReference>